<sequence length="58" mass="6830">MHCTCVKNTHMPTYPFEAFFKIQCVLELISFVARSDCHIRNRTSSLQHFNPMFVILLL</sequence>
<name>A0A0E9QZK8_ANGAN</name>
<reference evidence="1" key="2">
    <citation type="journal article" date="2015" name="Fish Shellfish Immunol.">
        <title>Early steps in the European eel (Anguilla anguilla)-Vibrio vulnificus interaction in the gills: Role of the RtxA13 toxin.</title>
        <authorList>
            <person name="Callol A."/>
            <person name="Pajuelo D."/>
            <person name="Ebbesson L."/>
            <person name="Teles M."/>
            <person name="MacKenzie S."/>
            <person name="Amaro C."/>
        </authorList>
    </citation>
    <scope>NUCLEOTIDE SEQUENCE</scope>
</reference>
<accession>A0A0E9QZK8</accession>
<dbReference type="AlphaFoldDB" id="A0A0E9QZK8"/>
<dbReference type="EMBL" id="GBXM01086892">
    <property type="protein sequence ID" value="JAH21685.1"/>
    <property type="molecule type" value="Transcribed_RNA"/>
</dbReference>
<proteinExistence type="predicted"/>
<evidence type="ECO:0000313" key="1">
    <source>
        <dbReference type="EMBL" id="JAH21685.1"/>
    </source>
</evidence>
<protein>
    <submittedName>
        <fullName evidence="1">Uncharacterized protein</fullName>
    </submittedName>
</protein>
<reference evidence="1" key="1">
    <citation type="submission" date="2014-11" db="EMBL/GenBank/DDBJ databases">
        <authorList>
            <person name="Amaro Gonzalez C."/>
        </authorList>
    </citation>
    <scope>NUCLEOTIDE SEQUENCE</scope>
</reference>
<organism evidence="1">
    <name type="scientific">Anguilla anguilla</name>
    <name type="common">European freshwater eel</name>
    <name type="synonym">Muraena anguilla</name>
    <dbReference type="NCBI Taxonomy" id="7936"/>
    <lineage>
        <taxon>Eukaryota</taxon>
        <taxon>Metazoa</taxon>
        <taxon>Chordata</taxon>
        <taxon>Craniata</taxon>
        <taxon>Vertebrata</taxon>
        <taxon>Euteleostomi</taxon>
        <taxon>Actinopterygii</taxon>
        <taxon>Neopterygii</taxon>
        <taxon>Teleostei</taxon>
        <taxon>Anguilliformes</taxon>
        <taxon>Anguillidae</taxon>
        <taxon>Anguilla</taxon>
    </lineage>
</organism>